<dbReference type="EC" id="2.7.7.8" evidence="9"/>
<dbReference type="FunFam" id="3.30.230.70:FF:000001">
    <property type="entry name" value="Polyribonucleotide nucleotidyltransferase"/>
    <property type="match status" value="1"/>
</dbReference>
<dbReference type="InterPro" id="IPR003029">
    <property type="entry name" value="S1_domain"/>
</dbReference>
<evidence type="ECO:0000256" key="6">
    <source>
        <dbReference type="ARBA" id="ARBA00022723"/>
    </source>
</evidence>
<dbReference type="InterPro" id="IPR012162">
    <property type="entry name" value="PNPase"/>
</dbReference>
<keyword evidence="3 9" id="KW-0963">Cytoplasm</keyword>
<dbReference type="PANTHER" id="PTHR11252">
    <property type="entry name" value="POLYRIBONUCLEOTIDE NUCLEOTIDYLTRANSFERASE"/>
    <property type="match status" value="1"/>
</dbReference>
<evidence type="ECO:0000313" key="11">
    <source>
        <dbReference type="EMBL" id="MBE6421266.1"/>
    </source>
</evidence>
<dbReference type="InterPro" id="IPR012340">
    <property type="entry name" value="NA-bd_OB-fold"/>
</dbReference>
<dbReference type="InterPro" id="IPR015848">
    <property type="entry name" value="PNPase_PH_RNA-bd_bac/org-type"/>
</dbReference>
<dbReference type="HAMAP" id="MF_01595">
    <property type="entry name" value="PNPase"/>
    <property type="match status" value="1"/>
</dbReference>
<dbReference type="InterPro" id="IPR004088">
    <property type="entry name" value="KH_dom_type_1"/>
</dbReference>
<dbReference type="InterPro" id="IPR020568">
    <property type="entry name" value="Ribosomal_Su5_D2-typ_SF"/>
</dbReference>
<dbReference type="PROSITE" id="PS50126">
    <property type="entry name" value="S1"/>
    <property type="match status" value="1"/>
</dbReference>
<dbReference type="Pfam" id="PF03726">
    <property type="entry name" value="PNPase"/>
    <property type="match status" value="1"/>
</dbReference>
<dbReference type="InterPro" id="IPR027408">
    <property type="entry name" value="PNPase/RNase_PH_dom_sf"/>
</dbReference>
<keyword evidence="6 9" id="KW-0479">Metal-binding</keyword>
<feature type="domain" description="S1 motif" evidence="10">
    <location>
        <begin position="631"/>
        <end position="699"/>
    </location>
</feature>
<comment type="catalytic activity">
    <reaction evidence="9">
        <text>RNA(n+1) + phosphate = RNA(n) + a ribonucleoside 5'-diphosphate</text>
        <dbReference type="Rhea" id="RHEA:22096"/>
        <dbReference type="Rhea" id="RHEA-COMP:14527"/>
        <dbReference type="Rhea" id="RHEA-COMP:17342"/>
        <dbReference type="ChEBI" id="CHEBI:43474"/>
        <dbReference type="ChEBI" id="CHEBI:57930"/>
        <dbReference type="ChEBI" id="CHEBI:140395"/>
        <dbReference type="EC" id="2.7.7.8"/>
    </reaction>
</comment>
<evidence type="ECO:0000256" key="9">
    <source>
        <dbReference type="HAMAP-Rule" id="MF_01595"/>
    </source>
</evidence>
<keyword evidence="5 9" id="KW-0548">Nucleotidyltransferase</keyword>
<keyword evidence="7 9" id="KW-0460">Magnesium</keyword>
<evidence type="ECO:0000259" key="10">
    <source>
        <dbReference type="PROSITE" id="PS50126"/>
    </source>
</evidence>
<dbReference type="SUPFAM" id="SSF46915">
    <property type="entry name" value="Polynucleotide phosphorylase/guanosine pentaphosphate synthase (PNPase/GPSI), domain 3"/>
    <property type="match status" value="1"/>
</dbReference>
<evidence type="ECO:0000313" key="12">
    <source>
        <dbReference type="Proteomes" id="UP000725649"/>
    </source>
</evidence>
<dbReference type="InterPro" id="IPR004087">
    <property type="entry name" value="KH_dom"/>
</dbReference>
<dbReference type="GO" id="GO:0004654">
    <property type="term" value="F:polyribonucleotide nucleotidyltransferase activity"/>
    <property type="evidence" value="ECO:0007669"/>
    <property type="project" value="UniProtKB-UniRule"/>
</dbReference>
<dbReference type="GO" id="GO:0006402">
    <property type="term" value="P:mRNA catabolic process"/>
    <property type="evidence" value="ECO:0007669"/>
    <property type="project" value="UniProtKB-UniRule"/>
</dbReference>
<dbReference type="CDD" id="cd02393">
    <property type="entry name" value="KH-I_PNPase"/>
    <property type="match status" value="1"/>
</dbReference>
<dbReference type="Proteomes" id="UP000725649">
    <property type="component" value="Unassembled WGS sequence"/>
</dbReference>
<evidence type="ECO:0000256" key="2">
    <source>
        <dbReference type="ARBA" id="ARBA00007404"/>
    </source>
</evidence>
<dbReference type="FunFam" id="3.30.230.70:FF:000002">
    <property type="entry name" value="Polyribonucleotide nucleotidyltransferase"/>
    <property type="match status" value="1"/>
</dbReference>
<dbReference type="GO" id="GO:0000287">
    <property type="term" value="F:magnesium ion binding"/>
    <property type="evidence" value="ECO:0007669"/>
    <property type="project" value="UniProtKB-UniRule"/>
</dbReference>
<dbReference type="NCBIfam" id="NF008805">
    <property type="entry name" value="PRK11824.1"/>
    <property type="match status" value="1"/>
</dbReference>
<dbReference type="NCBIfam" id="TIGR03591">
    <property type="entry name" value="polynuc_phos"/>
    <property type="match status" value="1"/>
</dbReference>
<dbReference type="PIRSF" id="PIRSF005499">
    <property type="entry name" value="PNPase"/>
    <property type="match status" value="1"/>
</dbReference>
<name>A0A928DQF7_9BACT</name>
<dbReference type="Pfam" id="PF03725">
    <property type="entry name" value="RNase_PH_C"/>
    <property type="match status" value="1"/>
</dbReference>
<evidence type="ECO:0000256" key="7">
    <source>
        <dbReference type="ARBA" id="ARBA00022842"/>
    </source>
</evidence>
<proteinExistence type="inferred from homology"/>
<keyword evidence="4 9" id="KW-0808">Transferase</keyword>
<dbReference type="GO" id="GO:0006396">
    <property type="term" value="P:RNA processing"/>
    <property type="evidence" value="ECO:0007669"/>
    <property type="project" value="InterPro"/>
</dbReference>
<dbReference type="InterPro" id="IPR015847">
    <property type="entry name" value="ExoRNase_PH_dom2"/>
</dbReference>
<dbReference type="Pfam" id="PF00575">
    <property type="entry name" value="S1"/>
    <property type="match status" value="1"/>
</dbReference>
<evidence type="ECO:0000256" key="3">
    <source>
        <dbReference type="ARBA" id="ARBA00022490"/>
    </source>
</evidence>
<dbReference type="CDD" id="cd11364">
    <property type="entry name" value="RNase_PH_PNPase_2"/>
    <property type="match status" value="1"/>
</dbReference>
<dbReference type="GO" id="GO:0005829">
    <property type="term" value="C:cytosol"/>
    <property type="evidence" value="ECO:0007669"/>
    <property type="project" value="TreeGrafter"/>
</dbReference>
<dbReference type="SUPFAM" id="SSF50249">
    <property type="entry name" value="Nucleic acid-binding proteins"/>
    <property type="match status" value="1"/>
</dbReference>
<comment type="similarity">
    <text evidence="2 9">Belongs to the polyribonucleotide nucleotidyltransferase family.</text>
</comment>
<dbReference type="FunFam" id="2.40.50.140:FF:000023">
    <property type="entry name" value="Polyribonucleotide nucleotidyltransferase"/>
    <property type="match status" value="1"/>
</dbReference>
<feature type="binding site" evidence="9">
    <location>
        <position position="494"/>
    </location>
    <ligand>
        <name>Mg(2+)</name>
        <dbReference type="ChEBI" id="CHEBI:18420"/>
    </ligand>
</feature>
<dbReference type="SMART" id="SM00322">
    <property type="entry name" value="KH"/>
    <property type="match status" value="1"/>
</dbReference>
<dbReference type="InterPro" id="IPR036345">
    <property type="entry name" value="ExoRNase_PH_dom2_sf"/>
</dbReference>
<dbReference type="CDD" id="cd04472">
    <property type="entry name" value="S1_PNPase"/>
    <property type="match status" value="1"/>
</dbReference>
<dbReference type="InterPro" id="IPR036612">
    <property type="entry name" value="KH_dom_type_1_sf"/>
</dbReference>
<reference evidence="11" key="1">
    <citation type="submission" date="2019-04" db="EMBL/GenBank/DDBJ databases">
        <title>Evolution of Biomass-Degrading Anaerobic Consortia Revealed by Metagenomics.</title>
        <authorList>
            <person name="Peng X."/>
        </authorList>
    </citation>
    <scope>NUCLEOTIDE SEQUENCE</scope>
    <source>
        <strain evidence="11">SIG66</strain>
    </source>
</reference>
<comment type="cofactor">
    <cofactor evidence="9">
        <name>Mg(2+)</name>
        <dbReference type="ChEBI" id="CHEBI:18420"/>
    </cofactor>
</comment>
<dbReference type="Gene3D" id="3.30.1370.10">
    <property type="entry name" value="K Homology domain, type 1"/>
    <property type="match status" value="1"/>
</dbReference>
<accession>A0A928DQF7</accession>
<comment type="caution">
    <text evidence="11">The sequence shown here is derived from an EMBL/GenBank/DDBJ whole genome shotgun (WGS) entry which is preliminary data.</text>
</comment>
<evidence type="ECO:0000256" key="4">
    <source>
        <dbReference type="ARBA" id="ARBA00022679"/>
    </source>
</evidence>
<dbReference type="AlphaFoldDB" id="A0A928DQF7"/>
<dbReference type="Pfam" id="PF00013">
    <property type="entry name" value="KH_1"/>
    <property type="match status" value="1"/>
</dbReference>
<dbReference type="InterPro" id="IPR036456">
    <property type="entry name" value="PNPase_PH_RNA-bd_sf"/>
</dbReference>
<feature type="binding site" evidence="9">
    <location>
        <position position="500"/>
    </location>
    <ligand>
        <name>Mg(2+)</name>
        <dbReference type="ChEBI" id="CHEBI:18420"/>
    </ligand>
</feature>
<dbReference type="SUPFAM" id="SSF54211">
    <property type="entry name" value="Ribosomal protein S5 domain 2-like"/>
    <property type="match status" value="2"/>
</dbReference>
<dbReference type="PROSITE" id="PS50084">
    <property type="entry name" value="KH_TYPE_1"/>
    <property type="match status" value="1"/>
</dbReference>
<comment type="subcellular location">
    <subcellularLocation>
        <location evidence="1 9">Cytoplasm</location>
    </subcellularLocation>
</comment>
<dbReference type="Gene3D" id="2.40.50.140">
    <property type="entry name" value="Nucleic acid-binding proteins"/>
    <property type="match status" value="1"/>
</dbReference>
<evidence type="ECO:0000256" key="8">
    <source>
        <dbReference type="ARBA" id="ARBA00022884"/>
    </source>
</evidence>
<dbReference type="Gene3D" id="3.30.230.70">
    <property type="entry name" value="GHMP Kinase, N-terminal domain"/>
    <property type="match status" value="2"/>
</dbReference>
<dbReference type="SMART" id="SM00316">
    <property type="entry name" value="S1"/>
    <property type="match status" value="1"/>
</dbReference>
<dbReference type="Pfam" id="PF01138">
    <property type="entry name" value="RNase_PH"/>
    <property type="match status" value="2"/>
</dbReference>
<keyword evidence="8 9" id="KW-0694">RNA-binding</keyword>
<organism evidence="11 12">
    <name type="scientific">Candidatus Avelusimicrobium gallicola</name>
    <dbReference type="NCBI Taxonomy" id="2562704"/>
    <lineage>
        <taxon>Bacteria</taxon>
        <taxon>Pseudomonadati</taxon>
        <taxon>Elusimicrobiota</taxon>
        <taxon>Elusimicrobia</taxon>
        <taxon>Elusimicrobiales</taxon>
        <taxon>Elusimicrobiaceae</taxon>
        <taxon>Candidatus Avelusimicrobium</taxon>
    </lineage>
</organism>
<sequence length="703" mass="76804">MQNFNHKFDIQNVEVTVGNETIKLETGLIAKQADGAVVATMGETMVMAAAVSTKEQKPGISDFMPLTVNYKERTYAAGKIPGGFFKREGRPSKKETLSSRIIDRTIRPIFPEGFACETGVTAMVISSDEKHDADILSVLASSAALVISNIPFNEPVAAVRIGRKDGVYIVNPTKEEQESCDMDLVIAGSKQGLLMVEGGAKEVEEEAIIKAMETAKPEIDKMCDAQLKLRELAGKPKFEYVVERLPQEVTDLANGKFRETAKQILHAFSDKQTRDNQVAQLKKSFTEELTANYGDNAATYAGIALENIMYEESRNLVLHEGVRVDGRKPTEIRPLSSMVGLLPRAHGSALFTRGQTQSLAVATLGTPDDKQMVEGLDETSYERFMLHYNFPGFSTGECKPDRSPGRREIGHGELARRALMPLIPSEEVFPYTIRVVSDIMESNGSSSMASVCGGSLALFDAGVPMKSPCSGIAMGAISGEGKFVVLSDIMGLEDHLGDMDFKLTGSRNGITAFQMDVKLKTGIPLDVLTQAIRQATEGRMHIMDHMEKTIAAPKENISRYAPIIFKMRIPVDKIGALIGPGGKNIKRITEATEAKIDIEEDGTVTIAAANSDRLDQAKAEIEMMTAEAEVNKIYKGKVVSIQPFGAFVEILPGKDGLLHISEIEKHRINKVEDVLHLGDIVEVKCVEIDNNGKVRLSRKALLK</sequence>
<dbReference type="SUPFAM" id="SSF54791">
    <property type="entry name" value="Eukaryotic type KH-domain (KH-domain type I)"/>
    <property type="match status" value="1"/>
</dbReference>
<dbReference type="GO" id="GO:0000175">
    <property type="term" value="F:3'-5'-RNA exonuclease activity"/>
    <property type="evidence" value="ECO:0007669"/>
    <property type="project" value="TreeGrafter"/>
</dbReference>
<evidence type="ECO:0000256" key="1">
    <source>
        <dbReference type="ARBA" id="ARBA00004496"/>
    </source>
</evidence>
<dbReference type="PANTHER" id="PTHR11252:SF0">
    <property type="entry name" value="POLYRIBONUCLEOTIDE NUCLEOTIDYLTRANSFERASE 1, MITOCHONDRIAL"/>
    <property type="match status" value="1"/>
</dbReference>
<dbReference type="InterPro" id="IPR001247">
    <property type="entry name" value="ExoRNase_PH_dom1"/>
</dbReference>
<dbReference type="EMBL" id="SUVG01000004">
    <property type="protein sequence ID" value="MBE6421266.1"/>
    <property type="molecule type" value="Genomic_DNA"/>
</dbReference>
<comment type="function">
    <text evidence="9">Involved in mRNA degradation. Catalyzes the phosphorolysis of single-stranded polyribonucleotides processively in the 3'- to 5'-direction.</text>
</comment>
<gene>
    <name evidence="9 11" type="primary">pnp</name>
    <name evidence="11" type="ORF">E7027_03945</name>
</gene>
<dbReference type="FunFam" id="3.30.1370.10:FF:000001">
    <property type="entry name" value="Polyribonucleotide nucleotidyltransferase"/>
    <property type="match status" value="1"/>
</dbReference>
<evidence type="ECO:0000256" key="5">
    <source>
        <dbReference type="ARBA" id="ARBA00022695"/>
    </source>
</evidence>
<dbReference type="GO" id="GO:0003723">
    <property type="term" value="F:RNA binding"/>
    <property type="evidence" value="ECO:0007669"/>
    <property type="project" value="UniProtKB-UniRule"/>
</dbReference>
<protein>
    <recommendedName>
        <fullName evidence="9">Polyribonucleotide nucleotidyltransferase</fullName>
        <ecNumber evidence="9">2.7.7.8</ecNumber>
    </recommendedName>
    <alternativeName>
        <fullName evidence="9">Polynucleotide phosphorylase</fullName>
        <shortName evidence="9">PNPase</shortName>
    </alternativeName>
</protein>
<dbReference type="CDD" id="cd11363">
    <property type="entry name" value="RNase_PH_PNPase_1"/>
    <property type="match status" value="1"/>
</dbReference>
<dbReference type="SUPFAM" id="SSF55666">
    <property type="entry name" value="Ribonuclease PH domain 2-like"/>
    <property type="match status" value="2"/>
</dbReference>